<reference evidence="1 2" key="1">
    <citation type="journal article" date="2016" name="Nat. Commun.">
        <title>Thousands of microbial genomes shed light on interconnected biogeochemical processes in an aquifer system.</title>
        <authorList>
            <person name="Anantharaman K."/>
            <person name="Brown C.T."/>
            <person name="Hug L.A."/>
            <person name="Sharon I."/>
            <person name="Castelle C.J."/>
            <person name="Probst A.J."/>
            <person name="Thomas B.C."/>
            <person name="Singh A."/>
            <person name="Wilkins M.J."/>
            <person name="Karaoz U."/>
            <person name="Brodie E.L."/>
            <person name="Williams K.H."/>
            <person name="Hubbard S.S."/>
            <person name="Banfield J.F."/>
        </authorList>
    </citation>
    <scope>NUCLEOTIDE SEQUENCE [LARGE SCALE GENOMIC DNA]</scope>
</reference>
<evidence type="ECO:0000313" key="2">
    <source>
        <dbReference type="Proteomes" id="UP000178449"/>
    </source>
</evidence>
<dbReference type="Pfam" id="PF22046">
    <property type="entry name" value="FabMG"/>
    <property type="match status" value="1"/>
</dbReference>
<comment type="caution">
    <text evidence="1">The sequence shown here is derived from an EMBL/GenBank/DDBJ whole genome shotgun (WGS) entry which is preliminary data.</text>
</comment>
<dbReference type="Proteomes" id="UP000178449">
    <property type="component" value="Unassembled WGS sequence"/>
</dbReference>
<organism evidence="1 2">
    <name type="scientific">Candidatus Lambdaproteobacteria bacterium RIFOXYD2_FULL_50_16</name>
    <dbReference type="NCBI Taxonomy" id="1817772"/>
    <lineage>
        <taxon>Bacteria</taxon>
        <taxon>Pseudomonadati</taxon>
        <taxon>Pseudomonadota</taxon>
        <taxon>Candidatus Lambdaproteobacteria</taxon>
    </lineage>
</organism>
<gene>
    <name evidence="1" type="ORF">A2527_12545</name>
</gene>
<dbReference type="AlphaFoldDB" id="A0A1F6GAB3"/>
<name>A0A1F6GAB3_9PROT</name>
<dbReference type="EMBL" id="MFNE01000028">
    <property type="protein sequence ID" value="OGG95053.1"/>
    <property type="molecule type" value="Genomic_DNA"/>
</dbReference>
<evidence type="ECO:0000313" key="1">
    <source>
        <dbReference type="EMBL" id="OGG95053.1"/>
    </source>
</evidence>
<protein>
    <submittedName>
        <fullName evidence="1">Uncharacterized protein</fullName>
    </submittedName>
</protein>
<dbReference type="STRING" id="1817772.A2527_12545"/>
<proteinExistence type="predicted"/>
<dbReference type="InterPro" id="IPR053909">
    <property type="entry name" value="FabMG"/>
</dbReference>
<sequence>MSGFNALRELPEGPGYGPGDVFVLFGELFARGYANGLVEQAKERGMTLIGATVGRRDKDNVLRALDPDELAQAEANLGGKILNYPLWAGFDMDAPTGGVSPADMIAKVKPTEWQDFKLDWDQIKAAQEAGINRFRTSLTQMVSELSGLIPKGANVLFAHTMAGGIPKAKVFLVLINRAVKGSGERYLPSVDLWEHSDLGHLAALNYDAITADTFLELLNSTGGIREQVAQGGGSCSYSGYGYHGTEILVGGKYQWQTYSPYLPGWSKKRLEDHARQAFKQGIKACIYNCPEIRTNSSDLFSGVELPLYPLLSALIKEEGSNFAYLQTQICQDKLVDEETIENLLNKVDAFHTHPLMQPYYADFDGWPKHNTREMAEYMLEQSDLIMALNRDKKDLVTDHLSNLVLESSGRIMFKDITNPKAPVQWLGHDIIAKDLNGAH</sequence>
<accession>A0A1F6GAB3</accession>